<proteinExistence type="inferred from homology"/>
<dbReference type="GO" id="GO:0030170">
    <property type="term" value="F:pyridoxal phosphate binding"/>
    <property type="evidence" value="ECO:0007669"/>
    <property type="project" value="UniProtKB-UniRule"/>
</dbReference>
<dbReference type="InterPro" id="IPR001917">
    <property type="entry name" value="Aminotrans_II_pyridoxalP_BS"/>
</dbReference>
<feature type="domain" description="Aminotransferase class I/classII large" evidence="16">
    <location>
        <begin position="46"/>
        <end position="390"/>
    </location>
</feature>
<evidence type="ECO:0000256" key="10">
    <source>
        <dbReference type="ARBA" id="ARBA00031691"/>
    </source>
</evidence>
<protein>
    <recommendedName>
        <fullName evidence="5 15">5-aminolevulinate synthase</fullName>
        <ecNumber evidence="5 15">2.3.1.37</ecNumber>
    </recommendedName>
    <alternativeName>
        <fullName evidence="10 15">5-aminolevulinic acid synthase</fullName>
    </alternativeName>
    <alternativeName>
        <fullName evidence="11 15">Delta-ALA synthase</fullName>
    </alternativeName>
    <alternativeName>
        <fullName evidence="12 15">Delta-aminolevulinate synthase</fullName>
    </alternativeName>
</protein>
<reference evidence="17" key="1">
    <citation type="submission" date="2020-10" db="EMBL/GenBank/DDBJ databases">
        <title>Genome sequence of the unusual species of purple photosynthetic bacteria, Phaeovibrio sulfidiphilus DSM 23193, type strain.</title>
        <authorList>
            <person name="Kyndt J.A."/>
            <person name="Meyer T.E."/>
        </authorList>
    </citation>
    <scope>NUCLEOTIDE SEQUENCE</scope>
    <source>
        <strain evidence="17">DSM 23193</strain>
    </source>
</reference>
<dbReference type="Gene3D" id="3.40.640.10">
    <property type="entry name" value="Type I PLP-dependent aspartate aminotransferase-like (Major domain)"/>
    <property type="match status" value="1"/>
</dbReference>
<dbReference type="PANTHER" id="PTHR13693:SF102">
    <property type="entry name" value="2-AMINO-3-KETOBUTYRATE COENZYME A LIGASE, MITOCHONDRIAL"/>
    <property type="match status" value="1"/>
</dbReference>
<gene>
    <name evidence="17" type="primary">hemA</name>
    <name evidence="17" type="ORF">IHV25_07445</name>
</gene>
<comment type="cofactor">
    <cofactor evidence="1 14">
        <name>pyridoxal 5'-phosphate</name>
        <dbReference type="ChEBI" id="CHEBI:597326"/>
    </cofactor>
</comment>
<evidence type="ECO:0000256" key="2">
    <source>
        <dbReference type="ARBA" id="ARBA00005029"/>
    </source>
</evidence>
<evidence type="ECO:0000256" key="11">
    <source>
        <dbReference type="ARBA" id="ARBA00031945"/>
    </source>
</evidence>
<accession>A0A8J6YMS4</accession>
<keyword evidence="8 15" id="KW-0350">Heme biosynthesis</keyword>
<dbReference type="EMBL" id="JACZHT010000005">
    <property type="protein sequence ID" value="MBE1237480.1"/>
    <property type="molecule type" value="Genomic_DNA"/>
</dbReference>
<dbReference type="PROSITE" id="PS00599">
    <property type="entry name" value="AA_TRANSFER_CLASS_2"/>
    <property type="match status" value="1"/>
</dbReference>
<dbReference type="FunFam" id="3.40.640.10:FF:000006">
    <property type="entry name" value="5-aminolevulinate synthase, mitochondrial"/>
    <property type="match status" value="1"/>
</dbReference>
<dbReference type="NCBIfam" id="TIGR01821">
    <property type="entry name" value="5aminolev_synth"/>
    <property type="match status" value="1"/>
</dbReference>
<dbReference type="InterPro" id="IPR015421">
    <property type="entry name" value="PyrdxlP-dep_Trfase_major"/>
</dbReference>
<dbReference type="UniPathway" id="UPA00251">
    <property type="reaction ID" value="UER00375"/>
</dbReference>
<dbReference type="Gene3D" id="3.90.1150.10">
    <property type="entry name" value="Aspartate Aminotransferase, domain 1"/>
    <property type="match status" value="1"/>
</dbReference>
<name>A0A8J6YMS4_9PROT</name>
<keyword evidence="9 15" id="KW-0012">Acyltransferase</keyword>
<evidence type="ECO:0000256" key="12">
    <source>
        <dbReference type="ARBA" id="ARBA00032773"/>
    </source>
</evidence>
<dbReference type="CDD" id="cd06454">
    <property type="entry name" value="KBL_like"/>
    <property type="match status" value="1"/>
</dbReference>
<evidence type="ECO:0000256" key="5">
    <source>
        <dbReference type="ARBA" id="ARBA00013257"/>
    </source>
</evidence>
<evidence type="ECO:0000256" key="14">
    <source>
        <dbReference type="RuleBase" id="RU003693"/>
    </source>
</evidence>
<dbReference type="SUPFAM" id="SSF53383">
    <property type="entry name" value="PLP-dependent transferases"/>
    <property type="match status" value="1"/>
</dbReference>
<dbReference type="PANTHER" id="PTHR13693">
    <property type="entry name" value="CLASS II AMINOTRANSFERASE/8-AMINO-7-OXONONANOATE SYNTHASE"/>
    <property type="match status" value="1"/>
</dbReference>
<dbReference type="AlphaFoldDB" id="A0A8J6YMS4"/>
<dbReference type="RefSeq" id="WP_192534489.1">
    <property type="nucleotide sequence ID" value="NZ_JACZHT010000005.1"/>
</dbReference>
<evidence type="ECO:0000256" key="3">
    <source>
        <dbReference type="ARBA" id="ARBA00008392"/>
    </source>
</evidence>
<evidence type="ECO:0000256" key="15">
    <source>
        <dbReference type="RuleBase" id="RU910713"/>
    </source>
</evidence>
<evidence type="ECO:0000313" key="17">
    <source>
        <dbReference type="EMBL" id="MBE1237480.1"/>
    </source>
</evidence>
<comment type="caution">
    <text evidence="17">The sequence shown here is derived from an EMBL/GenBank/DDBJ whole genome shotgun (WGS) entry which is preliminary data.</text>
</comment>
<evidence type="ECO:0000313" key="18">
    <source>
        <dbReference type="Proteomes" id="UP000631034"/>
    </source>
</evidence>
<evidence type="ECO:0000256" key="8">
    <source>
        <dbReference type="ARBA" id="ARBA00023133"/>
    </source>
</evidence>
<dbReference type="InterPro" id="IPR015422">
    <property type="entry name" value="PyrdxlP-dep_Trfase_small"/>
</dbReference>
<sequence length="407" mass="45001">MDYEGFFADKLSDLRNEGCYRVFADLERHVGQFPAAKNFRDGESHDITIWCSNDYLGMGMHPVVLDAMSGAIRNNGAGAGGTRNISGTHHYHVLLEQELCSWHNKDAALLFTSGYVANMTTLMTLGARIPDLVIFSDSENHNSMIEGIRHSRAHREVFRHNDLDHLEELLAKYPKEHPKLIAFESVYSMDGDIAPIAEICDLAEKYNAMTYLDEVHAVGMYGEGGSGVAERDGVRERLTLIQATLGKAVGVVGGYIVGSHNLVDFIRSFGAGFIFTTSLPPAVAAGALESIRYLREHNELRQRHAERADTLKRRLREVGIPPMPSVSHIVPVLVGDEVQCKQASDLLLRKHNIYVQPIVYPTVGRGLARLRLTATPLHTDEHMDHLISSLVDVWKEIGIGAQDAAAA</sequence>
<dbReference type="GO" id="GO:0003870">
    <property type="term" value="F:5-aminolevulinate synthase activity"/>
    <property type="evidence" value="ECO:0007669"/>
    <property type="project" value="UniProtKB-EC"/>
</dbReference>
<keyword evidence="18" id="KW-1185">Reference proteome</keyword>
<dbReference type="Proteomes" id="UP000631034">
    <property type="component" value="Unassembled WGS sequence"/>
</dbReference>
<evidence type="ECO:0000256" key="9">
    <source>
        <dbReference type="ARBA" id="ARBA00023315"/>
    </source>
</evidence>
<keyword evidence="6 15" id="KW-0808">Transferase</keyword>
<comment type="pathway">
    <text evidence="2 15">Porphyrin-containing compound metabolism; protoporphyrin-IX biosynthesis; 5-aminolevulinate from glycine: step 1/1.</text>
</comment>
<dbReference type="InterPro" id="IPR004839">
    <property type="entry name" value="Aminotransferase_I/II_large"/>
</dbReference>
<dbReference type="InterPro" id="IPR015424">
    <property type="entry name" value="PyrdxlP-dep_Trfase"/>
</dbReference>
<comment type="subunit">
    <text evidence="4">Homodimer.</text>
</comment>
<dbReference type="GO" id="GO:0006782">
    <property type="term" value="P:protoporphyrinogen IX biosynthetic process"/>
    <property type="evidence" value="ECO:0007669"/>
    <property type="project" value="UniProtKB-UniRule"/>
</dbReference>
<keyword evidence="7 14" id="KW-0663">Pyridoxal phosphate</keyword>
<dbReference type="EC" id="2.3.1.37" evidence="5 15"/>
<comment type="catalytic activity">
    <reaction evidence="13 15">
        <text>succinyl-CoA + glycine + H(+) = 5-aminolevulinate + CO2 + CoA</text>
        <dbReference type="Rhea" id="RHEA:12921"/>
        <dbReference type="ChEBI" id="CHEBI:15378"/>
        <dbReference type="ChEBI" id="CHEBI:16526"/>
        <dbReference type="ChEBI" id="CHEBI:57287"/>
        <dbReference type="ChEBI" id="CHEBI:57292"/>
        <dbReference type="ChEBI" id="CHEBI:57305"/>
        <dbReference type="ChEBI" id="CHEBI:356416"/>
        <dbReference type="EC" id="2.3.1.37"/>
    </reaction>
</comment>
<comment type="similarity">
    <text evidence="3 14">Belongs to the class-II pyridoxal-phosphate-dependent aminotransferase family.</text>
</comment>
<organism evidence="17 18">
    <name type="scientific">Phaeovibrio sulfidiphilus</name>
    <dbReference type="NCBI Taxonomy" id="1220600"/>
    <lineage>
        <taxon>Bacteria</taxon>
        <taxon>Pseudomonadati</taxon>
        <taxon>Pseudomonadota</taxon>
        <taxon>Alphaproteobacteria</taxon>
        <taxon>Rhodospirillales</taxon>
        <taxon>Rhodospirillaceae</taxon>
        <taxon>Phaeovibrio</taxon>
    </lineage>
</organism>
<dbReference type="Pfam" id="PF00155">
    <property type="entry name" value="Aminotran_1_2"/>
    <property type="match status" value="1"/>
</dbReference>
<evidence type="ECO:0000259" key="16">
    <source>
        <dbReference type="Pfam" id="PF00155"/>
    </source>
</evidence>
<evidence type="ECO:0000256" key="7">
    <source>
        <dbReference type="ARBA" id="ARBA00022898"/>
    </source>
</evidence>
<dbReference type="InterPro" id="IPR050087">
    <property type="entry name" value="AON_synthase_class-II"/>
</dbReference>
<evidence type="ECO:0000256" key="4">
    <source>
        <dbReference type="ARBA" id="ARBA00011738"/>
    </source>
</evidence>
<evidence type="ECO:0000256" key="13">
    <source>
        <dbReference type="ARBA" id="ARBA00047654"/>
    </source>
</evidence>
<evidence type="ECO:0000256" key="6">
    <source>
        <dbReference type="ARBA" id="ARBA00022679"/>
    </source>
</evidence>
<evidence type="ECO:0000256" key="1">
    <source>
        <dbReference type="ARBA" id="ARBA00001933"/>
    </source>
</evidence>
<dbReference type="InterPro" id="IPR010961">
    <property type="entry name" value="4pyrrol_synth_NH2levulA_synth"/>
</dbReference>